<feature type="region of interest" description="Disordered" evidence="1">
    <location>
        <begin position="94"/>
        <end position="131"/>
    </location>
</feature>
<reference evidence="2" key="1">
    <citation type="journal article" date="2021" name="IMA Fungus">
        <title>Genomic characterization of three marine fungi, including Emericellopsis atlantica sp. nov. with signatures of a generalist lifestyle and marine biomass degradation.</title>
        <authorList>
            <person name="Hagestad O.C."/>
            <person name="Hou L."/>
            <person name="Andersen J.H."/>
            <person name="Hansen E.H."/>
            <person name="Altermark B."/>
            <person name="Li C."/>
            <person name="Kuhnert E."/>
            <person name="Cox R.J."/>
            <person name="Crous P.W."/>
            <person name="Spatafora J.W."/>
            <person name="Lail K."/>
            <person name="Amirebrahimi M."/>
            <person name="Lipzen A."/>
            <person name="Pangilinan J."/>
            <person name="Andreopoulos W."/>
            <person name="Hayes R.D."/>
            <person name="Ng V."/>
            <person name="Grigoriev I.V."/>
            <person name="Jackson S.A."/>
            <person name="Sutton T.D.S."/>
            <person name="Dobson A.D.W."/>
            <person name="Rama T."/>
        </authorList>
    </citation>
    <scope>NUCLEOTIDE SEQUENCE</scope>
    <source>
        <strain evidence="2">TRa018bII</strain>
    </source>
</reference>
<feature type="compositionally biased region" description="Polar residues" evidence="1">
    <location>
        <begin position="56"/>
        <end position="65"/>
    </location>
</feature>
<dbReference type="EMBL" id="MU251710">
    <property type="protein sequence ID" value="KAG9230007.1"/>
    <property type="molecule type" value="Genomic_DNA"/>
</dbReference>
<feature type="region of interest" description="Disordered" evidence="1">
    <location>
        <begin position="26"/>
        <end position="82"/>
    </location>
</feature>
<organism evidence="2 3">
    <name type="scientific">Amylocarpus encephaloides</name>
    <dbReference type="NCBI Taxonomy" id="45428"/>
    <lineage>
        <taxon>Eukaryota</taxon>
        <taxon>Fungi</taxon>
        <taxon>Dikarya</taxon>
        <taxon>Ascomycota</taxon>
        <taxon>Pezizomycotina</taxon>
        <taxon>Leotiomycetes</taxon>
        <taxon>Helotiales</taxon>
        <taxon>Helotiales incertae sedis</taxon>
        <taxon>Amylocarpus</taxon>
    </lineage>
</organism>
<evidence type="ECO:0000313" key="2">
    <source>
        <dbReference type="EMBL" id="KAG9230007.1"/>
    </source>
</evidence>
<feature type="compositionally biased region" description="Polar residues" evidence="1">
    <location>
        <begin position="100"/>
        <end position="131"/>
    </location>
</feature>
<name>A0A9P8C1J1_9HELO</name>
<evidence type="ECO:0000256" key="1">
    <source>
        <dbReference type="SAM" id="MobiDB-lite"/>
    </source>
</evidence>
<keyword evidence="3" id="KW-1185">Reference proteome</keyword>
<evidence type="ECO:0000313" key="3">
    <source>
        <dbReference type="Proteomes" id="UP000824998"/>
    </source>
</evidence>
<dbReference type="AlphaFoldDB" id="A0A9P8C1J1"/>
<protein>
    <submittedName>
        <fullName evidence="2">Uncharacterized protein</fullName>
    </submittedName>
</protein>
<sequence>MADSVPSTTTCALSGSALCSLLSGEQERTGGAGTKKGSAFHPGSSLSKQIRRLGSWSPSSTTQEGTKPKRVLPVHGQVGDPDCQVSRLLSRLKTQDSRLKAQSSKLNSQLSRPKTQGSTLNSQDSRLNSQL</sequence>
<proteinExistence type="predicted"/>
<gene>
    <name evidence="2" type="ORF">BJ875DRAFT_445427</name>
</gene>
<dbReference type="Proteomes" id="UP000824998">
    <property type="component" value="Unassembled WGS sequence"/>
</dbReference>
<accession>A0A9P8C1J1</accession>
<comment type="caution">
    <text evidence="2">The sequence shown here is derived from an EMBL/GenBank/DDBJ whole genome shotgun (WGS) entry which is preliminary data.</text>
</comment>